<evidence type="ECO:0000256" key="3">
    <source>
        <dbReference type="ARBA" id="ARBA00023125"/>
    </source>
</evidence>
<dbReference type="Pfam" id="PF03466">
    <property type="entry name" value="LysR_substrate"/>
    <property type="match status" value="1"/>
</dbReference>
<organism evidence="6 7">
    <name type="scientific">Phaeobacter inhibens</name>
    <dbReference type="NCBI Taxonomy" id="221822"/>
    <lineage>
        <taxon>Bacteria</taxon>
        <taxon>Pseudomonadati</taxon>
        <taxon>Pseudomonadota</taxon>
        <taxon>Alphaproteobacteria</taxon>
        <taxon>Rhodobacterales</taxon>
        <taxon>Roseobacteraceae</taxon>
        <taxon>Phaeobacter</taxon>
    </lineage>
</organism>
<evidence type="ECO:0000313" key="7">
    <source>
        <dbReference type="Proteomes" id="UP000236447"/>
    </source>
</evidence>
<dbReference type="PROSITE" id="PS50931">
    <property type="entry name" value="HTH_LYSR"/>
    <property type="match status" value="1"/>
</dbReference>
<evidence type="ECO:0000313" key="6">
    <source>
        <dbReference type="EMBL" id="AUQ98272.1"/>
    </source>
</evidence>
<dbReference type="PANTHER" id="PTHR30537:SF5">
    <property type="entry name" value="HTH-TYPE TRANSCRIPTIONAL ACTIVATOR TTDR-RELATED"/>
    <property type="match status" value="1"/>
</dbReference>
<reference evidence="6 7" key="1">
    <citation type="journal article" date="2017" name="Front. Microbiol.">
        <title>Phaeobacter piscinae sp. nov., a species of the Roseobacter group and potential aquaculture probiont.</title>
        <authorList>
            <person name="Sonnenschein E.C."/>
            <person name="Phippen C.B.W."/>
            <person name="Nielsen K.F."/>
            <person name="Mateiu R.V."/>
            <person name="Melchiorsen J."/>
            <person name="Gram L."/>
            <person name="Overmann J."/>
            <person name="Freese H.M."/>
        </authorList>
    </citation>
    <scope>NUCLEOTIDE SEQUENCE [LARGE SCALE GENOMIC DNA]</scope>
    <source>
        <strain evidence="6 7">P88</strain>
    </source>
</reference>
<evidence type="ECO:0000259" key="5">
    <source>
        <dbReference type="PROSITE" id="PS50931"/>
    </source>
</evidence>
<dbReference type="InterPro" id="IPR036390">
    <property type="entry name" value="WH_DNA-bd_sf"/>
</dbReference>
<gene>
    <name evidence="6" type="ORF">PhaeoP88_00880</name>
</gene>
<keyword evidence="4" id="KW-0804">Transcription</keyword>
<dbReference type="Pfam" id="PF00126">
    <property type="entry name" value="HTH_1"/>
    <property type="match status" value="1"/>
</dbReference>
<dbReference type="EMBL" id="CP010725">
    <property type="protein sequence ID" value="AUQ98272.1"/>
    <property type="molecule type" value="Genomic_DNA"/>
</dbReference>
<evidence type="ECO:0000256" key="2">
    <source>
        <dbReference type="ARBA" id="ARBA00023015"/>
    </source>
</evidence>
<dbReference type="FunFam" id="1.10.10.10:FF:000001">
    <property type="entry name" value="LysR family transcriptional regulator"/>
    <property type="match status" value="1"/>
</dbReference>
<dbReference type="GO" id="GO:0003677">
    <property type="term" value="F:DNA binding"/>
    <property type="evidence" value="ECO:0007669"/>
    <property type="project" value="UniProtKB-KW"/>
</dbReference>
<feature type="domain" description="HTH lysR-type" evidence="5">
    <location>
        <begin position="1"/>
        <end position="59"/>
    </location>
</feature>
<dbReference type="Proteomes" id="UP000236447">
    <property type="component" value="Chromosome"/>
</dbReference>
<dbReference type="InterPro" id="IPR058163">
    <property type="entry name" value="LysR-type_TF_proteobact-type"/>
</dbReference>
<dbReference type="SUPFAM" id="SSF46785">
    <property type="entry name" value="Winged helix' DNA-binding domain"/>
    <property type="match status" value="1"/>
</dbReference>
<dbReference type="InterPro" id="IPR000847">
    <property type="entry name" value="LysR_HTH_N"/>
</dbReference>
<dbReference type="InterPro" id="IPR005119">
    <property type="entry name" value="LysR_subst-bd"/>
</dbReference>
<dbReference type="Gene3D" id="1.10.10.10">
    <property type="entry name" value="Winged helix-like DNA-binding domain superfamily/Winged helix DNA-binding domain"/>
    <property type="match status" value="1"/>
</dbReference>
<dbReference type="AlphaFoldDB" id="A0A2I7K6S6"/>
<evidence type="ECO:0000256" key="1">
    <source>
        <dbReference type="ARBA" id="ARBA00009437"/>
    </source>
</evidence>
<comment type="similarity">
    <text evidence="1">Belongs to the LysR transcriptional regulatory family.</text>
</comment>
<dbReference type="GO" id="GO:0003700">
    <property type="term" value="F:DNA-binding transcription factor activity"/>
    <property type="evidence" value="ECO:0007669"/>
    <property type="project" value="InterPro"/>
</dbReference>
<protein>
    <submittedName>
        <fullName evidence="6">Transcriptional regulator, LysR family</fullName>
    </submittedName>
</protein>
<dbReference type="Gene3D" id="3.40.190.290">
    <property type="match status" value="2"/>
</dbReference>
<proteinExistence type="inferred from homology"/>
<accession>A0A2I7K6S6</accession>
<sequence>MDRLQNIETFAEVADQLSFAAAARRLGLPASTVTSRIRTLEQSLGVRLLDRTTRRVALTPAGALFLDRCRRALDEIDAARDLVAAEAKASGLLRLSVPTALPMAPLAALTSAFLRDYPQISITITVDDTPADFIADGIDLALRGNRPGSDSLIARVLSQTPVVLAAAAGQLANEDLPILGPLARHLTDRRADSRITCESFALALELVRSGAARGCFPRPMCDADYAAGQLDLAPPPAGVETQLTLYLVYPDRRPLPQRLRLFIDRLVAAYTSS</sequence>
<keyword evidence="2" id="KW-0805">Transcription regulation</keyword>
<name>A0A2I7K6S6_9RHOB</name>
<keyword evidence="3" id="KW-0238">DNA-binding</keyword>
<dbReference type="SUPFAM" id="SSF53850">
    <property type="entry name" value="Periplasmic binding protein-like II"/>
    <property type="match status" value="1"/>
</dbReference>
<reference evidence="6 7" key="2">
    <citation type="journal article" date="2017" name="Genome Biol. Evol.">
        <title>Trajectories and Drivers of Genome Evolution in Surface-Associated Marine Phaeobacter.</title>
        <authorList>
            <person name="Freese H.M."/>
            <person name="Sikorski J."/>
            <person name="Bunk B."/>
            <person name="Scheuner C."/>
            <person name="Meier-Kolthoff J.P."/>
            <person name="Sproer C."/>
            <person name="Gram L."/>
            <person name="Overmann J."/>
        </authorList>
    </citation>
    <scope>NUCLEOTIDE SEQUENCE [LARGE SCALE GENOMIC DNA]</scope>
    <source>
        <strain evidence="6 7">P88</strain>
    </source>
</reference>
<evidence type="ECO:0000256" key="4">
    <source>
        <dbReference type="ARBA" id="ARBA00023163"/>
    </source>
</evidence>
<dbReference type="RefSeq" id="WP_102883163.1">
    <property type="nucleotide sequence ID" value="NZ_CP010725.1"/>
</dbReference>
<dbReference type="InterPro" id="IPR036388">
    <property type="entry name" value="WH-like_DNA-bd_sf"/>
</dbReference>
<dbReference type="PANTHER" id="PTHR30537">
    <property type="entry name" value="HTH-TYPE TRANSCRIPTIONAL REGULATOR"/>
    <property type="match status" value="1"/>
</dbReference>